<accession>A0AA37TFA0</accession>
<evidence type="ECO:0000313" key="4">
    <source>
        <dbReference type="EMBL" id="GLS28047.1"/>
    </source>
</evidence>
<protein>
    <recommendedName>
        <fullName evidence="3">HTH tetR-type domain-containing protein</fullName>
    </recommendedName>
</protein>
<dbReference type="InterPro" id="IPR001647">
    <property type="entry name" value="HTH_TetR"/>
</dbReference>
<dbReference type="AlphaFoldDB" id="A0AA37TFA0"/>
<dbReference type="PANTHER" id="PTHR43479">
    <property type="entry name" value="ACREF/ENVCD OPERON REPRESSOR-RELATED"/>
    <property type="match status" value="1"/>
</dbReference>
<dbReference type="PROSITE" id="PS50977">
    <property type="entry name" value="HTH_TETR_2"/>
    <property type="match status" value="1"/>
</dbReference>
<name>A0AA37TFA0_9GAMM</name>
<dbReference type="Proteomes" id="UP001156870">
    <property type="component" value="Unassembled WGS sequence"/>
</dbReference>
<dbReference type="Pfam" id="PF00440">
    <property type="entry name" value="TetR_N"/>
    <property type="match status" value="1"/>
</dbReference>
<reference evidence="4 5" key="1">
    <citation type="journal article" date="2014" name="Int. J. Syst. Evol. Microbiol.">
        <title>Complete genome sequence of Corynebacterium casei LMG S-19264T (=DSM 44701T), isolated from a smear-ripened cheese.</title>
        <authorList>
            <consortium name="US DOE Joint Genome Institute (JGI-PGF)"/>
            <person name="Walter F."/>
            <person name="Albersmeier A."/>
            <person name="Kalinowski J."/>
            <person name="Ruckert C."/>
        </authorList>
    </citation>
    <scope>NUCLEOTIDE SEQUENCE [LARGE SCALE GENOMIC DNA]</scope>
    <source>
        <strain evidence="4 5">NBRC 110095</strain>
    </source>
</reference>
<evidence type="ECO:0000256" key="2">
    <source>
        <dbReference type="PROSITE-ProRule" id="PRU00335"/>
    </source>
</evidence>
<keyword evidence="1 2" id="KW-0238">DNA-binding</keyword>
<dbReference type="InterPro" id="IPR050624">
    <property type="entry name" value="HTH-type_Tx_Regulator"/>
</dbReference>
<evidence type="ECO:0000313" key="5">
    <source>
        <dbReference type="Proteomes" id="UP001156870"/>
    </source>
</evidence>
<dbReference type="EMBL" id="BSPD01000095">
    <property type="protein sequence ID" value="GLS28047.1"/>
    <property type="molecule type" value="Genomic_DNA"/>
</dbReference>
<dbReference type="GO" id="GO:0003677">
    <property type="term" value="F:DNA binding"/>
    <property type="evidence" value="ECO:0007669"/>
    <property type="project" value="UniProtKB-UniRule"/>
</dbReference>
<dbReference type="RefSeq" id="WP_232592168.1">
    <property type="nucleotide sequence ID" value="NZ_BSPD01000095.1"/>
</dbReference>
<sequence length="191" mass="22108">MVRKNTKLTIIECGLRILEEHGDHSLTMRKVATSAGISLGNLQYHFKNREALLKGMVDHYLTHCSAFIKMHLGNLPRREKIKKIHISRFLLNIISDEELIASCKTFREIWAISSRSESIKDYLEEYYYSTARLLENIFENIVENKRQLNQINSLLIPFLEGYTLTSDILPLSNKQIADMLAAAIWNILKLD</sequence>
<dbReference type="SUPFAM" id="SSF46689">
    <property type="entry name" value="Homeodomain-like"/>
    <property type="match status" value="1"/>
</dbReference>
<proteinExistence type="predicted"/>
<feature type="domain" description="HTH tetR-type" evidence="3">
    <location>
        <begin position="4"/>
        <end position="64"/>
    </location>
</feature>
<dbReference type="PRINTS" id="PR00455">
    <property type="entry name" value="HTHTETR"/>
</dbReference>
<comment type="caution">
    <text evidence="4">The sequence shown here is derived from an EMBL/GenBank/DDBJ whole genome shotgun (WGS) entry which is preliminary data.</text>
</comment>
<gene>
    <name evidence="4" type="ORF">GCM10007877_37660</name>
</gene>
<organism evidence="4 5">
    <name type="scientific">Marinibactrum halimedae</name>
    <dbReference type="NCBI Taxonomy" id="1444977"/>
    <lineage>
        <taxon>Bacteria</taxon>
        <taxon>Pseudomonadati</taxon>
        <taxon>Pseudomonadota</taxon>
        <taxon>Gammaproteobacteria</taxon>
        <taxon>Cellvibrionales</taxon>
        <taxon>Cellvibrionaceae</taxon>
        <taxon>Marinibactrum</taxon>
    </lineage>
</organism>
<keyword evidence="5" id="KW-1185">Reference proteome</keyword>
<dbReference type="InterPro" id="IPR009057">
    <property type="entry name" value="Homeodomain-like_sf"/>
</dbReference>
<dbReference type="PANTHER" id="PTHR43479:SF11">
    <property type="entry name" value="ACREF_ENVCD OPERON REPRESSOR-RELATED"/>
    <property type="match status" value="1"/>
</dbReference>
<evidence type="ECO:0000259" key="3">
    <source>
        <dbReference type="PROSITE" id="PS50977"/>
    </source>
</evidence>
<feature type="DNA-binding region" description="H-T-H motif" evidence="2">
    <location>
        <begin position="27"/>
        <end position="46"/>
    </location>
</feature>
<dbReference type="Gene3D" id="1.10.357.10">
    <property type="entry name" value="Tetracycline Repressor, domain 2"/>
    <property type="match status" value="1"/>
</dbReference>
<evidence type="ECO:0000256" key="1">
    <source>
        <dbReference type="ARBA" id="ARBA00023125"/>
    </source>
</evidence>